<feature type="compositionally biased region" description="Low complexity" evidence="1">
    <location>
        <begin position="166"/>
        <end position="181"/>
    </location>
</feature>
<feature type="region of interest" description="Disordered" evidence="1">
    <location>
        <begin position="162"/>
        <end position="205"/>
    </location>
</feature>
<feature type="region of interest" description="Disordered" evidence="1">
    <location>
        <begin position="111"/>
        <end position="132"/>
    </location>
</feature>
<feature type="compositionally biased region" description="Low complexity" evidence="1">
    <location>
        <begin position="58"/>
        <end position="72"/>
    </location>
</feature>
<accession>A0ABQ6JSM7</accession>
<gene>
    <name evidence="2" type="ORF">GCM10025869_12560</name>
</gene>
<reference evidence="3" key="1">
    <citation type="journal article" date="2019" name="Int. J. Syst. Evol. Microbiol.">
        <title>The Global Catalogue of Microorganisms (GCM) 10K type strain sequencing project: providing services to taxonomists for standard genome sequencing and annotation.</title>
        <authorList>
            <consortium name="The Broad Institute Genomics Platform"/>
            <consortium name="The Broad Institute Genome Sequencing Center for Infectious Disease"/>
            <person name="Wu L."/>
            <person name="Ma J."/>
        </authorList>
    </citation>
    <scope>NUCLEOTIDE SEQUENCE [LARGE SCALE GENOMIC DNA]</scope>
    <source>
        <strain evidence="3">NBRC 108755</strain>
    </source>
</reference>
<sequence>MDSPRHGGFMALGVGVAHADTGTTGEDGIASGTQGILGIELPVQLGGNAVSLLGDAHSSGASTSAPAADAGTASGGTTSGSDSVAGGTQLLPELGVPITLGGNSISVFGDASSSGSATAAGGSDDAAASSGATDGTNGVLAGSQVLGDAALPVTLGGNAISVLGNASSDDASTASGSATSDQEGSTSGTDSTLGERSCSRMPGCR</sequence>
<protein>
    <recommendedName>
        <fullName evidence="4">DUF320 domain-containing protein</fullName>
    </recommendedName>
</protein>
<keyword evidence="3" id="KW-1185">Reference proteome</keyword>
<dbReference type="Proteomes" id="UP001157069">
    <property type="component" value="Unassembled WGS sequence"/>
</dbReference>
<proteinExistence type="predicted"/>
<evidence type="ECO:0000256" key="1">
    <source>
        <dbReference type="SAM" id="MobiDB-lite"/>
    </source>
</evidence>
<feature type="region of interest" description="Disordered" evidence="1">
    <location>
        <begin position="57"/>
        <end position="88"/>
    </location>
</feature>
<evidence type="ECO:0008006" key="4">
    <source>
        <dbReference type="Google" id="ProtNLM"/>
    </source>
</evidence>
<dbReference type="EMBL" id="BSVA01000001">
    <property type="protein sequence ID" value="GMA90727.1"/>
    <property type="molecule type" value="Genomic_DNA"/>
</dbReference>
<evidence type="ECO:0000313" key="3">
    <source>
        <dbReference type="Proteomes" id="UP001157069"/>
    </source>
</evidence>
<feature type="compositionally biased region" description="Polar residues" evidence="1">
    <location>
        <begin position="182"/>
        <end position="194"/>
    </location>
</feature>
<name>A0ABQ6JSM7_9MICO</name>
<comment type="caution">
    <text evidence="2">The sequence shown here is derived from an EMBL/GenBank/DDBJ whole genome shotgun (WGS) entry which is preliminary data.</text>
</comment>
<evidence type="ECO:0000313" key="2">
    <source>
        <dbReference type="EMBL" id="GMA90727.1"/>
    </source>
</evidence>
<organism evidence="2 3">
    <name type="scientific">Homoserinibacter gongjuensis</name>
    <dbReference type="NCBI Taxonomy" id="1162968"/>
    <lineage>
        <taxon>Bacteria</taxon>
        <taxon>Bacillati</taxon>
        <taxon>Actinomycetota</taxon>
        <taxon>Actinomycetes</taxon>
        <taxon>Micrococcales</taxon>
        <taxon>Microbacteriaceae</taxon>
        <taxon>Homoserinibacter</taxon>
    </lineage>
</organism>
<feature type="compositionally biased region" description="Low complexity" evidence="1">
    <location>
        <begin position="79"/>
        <end position="88"/>
    </location>
</feature>